<dbReference type="AlphaFoldDB" id="A0AAD3H3M3"/>
<evidence type="ECO:0000313" key="4">
    <source>
        <dbReference type="Proteomes" id="UP001054902"/>
    </source>
</evidence>
<dbReference type="PROSITE" id="PS50011">
    <property type="entry name" value="PROTEIN_KINASE_DOM"/>
    <property type="match status" value="1"/>
</dbReference>
<dbReference type="Gene3D" id="1.25.40.20">
    <property type="entry name" value="Ankyrin repeat-containing domain"/>
    <property type="match status" value="1"/>
</dbReference>
<accession>A0AAD3H3M3</accession>
<evidence type="ECO:0000313" key="3">
    <source>
        <dbReference type="EMBL" id="GFH48709.1"/>
    </source>
</evidence>
<feature type="domain" description="Protein kinase" evidence="2">
    <location>
        <begin position="593"/>
        <end position="962"/>
    </location>
</feature>
<sequence>MRESRLDESITREFKRDGRDMGIEESTSYSVNTSSSFSSRKYFDLTETAETFDAFMSKENKVLGSFDSSEDSCQPRLPHEQIEGIALIQSTAISYIVNKKYGKFHQLLKKRPDILKYKIDSDHVNTGCGEGGTILHVLVSQKPKIKKSPKGFSQRVTDMQVYPSVPENLLKSVIQSYPPALHMRDEKGRLPLHCSCISMVNHINEMSDMFKKGVKDGAKLKIHETNIVNTLLMYDKAAARICDDGGNLPLHYIANAQKDYLKSKIVDIKISSKQAGPSAENTMKVLLEAYPHGIMVENDVGMIALHNNVKHGKHINMSCFNLLMQKHHGLNRLPSILNEDGESPLHLAVKKEVPIEAIEKFGVSDNGTKSVLFLQRNHDNDNSLHLALKRKYPNKDLIKVIMEIAPFTAASPNSKGIMPIKEAVNTRLDSSIIIDMLMRDLPIEIGKPKQSALSKSRSMSKFSKRKMNKKSKTVSPKIHGRSHHHSWWYLLVVCRDYYLEVIYRFLSNNATHFQIVALARQIGPDGKSVLINSVSERCRLMFHTLLRFYDRYEILLSTNETRICNDEYEYGVQTFMALDHGPMQLEDSESLSIALDNIAQSGNAVKMKNEYDENEGLEVSVVPGGNYKVLLRTYAYEEEFYAELHVRKKFLLPDTIFEQLLHHHQDEKYTHLSLSRFDKLFCIAFERPDHTLADVFSGMTSSTKTKKWMEKCRIVLKHIGNAINNLHAQGLVHCHLDPIHICKYSNTWKLAKLGTVQEVGLPMNGLFRACVPPEAVQSSIENREEHVETESNKHFLFLRKSSKVQFTDGAINEGKERIPQISLSNSSTFSETELFANGCLGCEGKSVESSVGMKKPVIEENVALSFCPQDLKADTSWDMWGFGLIMAQILLGKCLYLPNFETPHDAIMKKLYTYDDNTLQMICNQVYSKVGKDAADVVFYLLQKDPRKRATSMKQILNMPYFCGHASVNPEK</sequence>
<dbReference type="SMART" id="SM00220">
    <property type="entry name" value="S_TKc"/>
    <property type="match status" value="1"/>
</dbReference>
<dbReference type="GO" id="GO:0044773">
    <property type="term" value="P:mitotic DNA damage checkpoint signaling"/>
    <property type="evidence" value="ECO:0007669"/>
    <property type="project" value="TreeGrafter"/>
</dbReference>
<protein>
    <recommendedName>
        <fullName evidence="2">Protein kinase domain-containing protein</fullName>
    </recommendedName>
</protein>
<feature type="compositionally biased region" description="Basic and acidic residues" evidence="1">
    <location>
        <begin position="1"/>
        <end position="22"/>
    </location>
</feature>
<dbReference type="SUPFAM" id="SSF48403">
    <property type="entry name" value="Ankyrin repeat"/>
    <property type="match status" value="1"/>
</dbReference>
<dbReference type="EMBL" id="BLLK01000029">
    <property type="protein sequence ID" value="GFH48709.1"/>
    <property type="molecule type" value="Genomic_DNA"/>
</dbReference>
<feature type="region of interest" description="Disordered" evidence="1">
    <location>
        <begin position="454"/>
        <end position="477"/>
    </location>
</feature>
<comment type="caution">
    <text evidence="3">The sequence shown here is derived from an EMBL/GenBank/DDBJ whole genome shotgun (WGS) entry which is preliminary data.</text>
</comment>
<gene>
    <name evidence="3" type="ORF">CTEN210_05185</name>
</gene>
<keyword evidence="4" id="KW-1185">Reference proteome</keyword>
<dbReference type="InterPro" id="IPR036770">
    <property type="entry name" value="Ankyrin_rpt-contain_sf"/>
</dbReference>
<feature type="compositionally biased region" description="Basic residues" evidence="1">
    <location>
        <begin position="462"/>
        <end position="477"/>
    </location>
</feature>
<dbReference type="SUPFAM" id="SSF56112">
    <property type="entry name" value="Protein kinase-like (PK-like)"/>
    <property type="match status" value="1"/>
</dbReference>
<dbReference type="GO" id="GO:0004674">
    <property type="term" value="F:protein serine/threonine kinase activity"/>
    <property type="evidence" value="ECO:0007669"/>
    <property type="project" value="TreeGrafter"/>
</dbReference>
<dbReference type="PANTHER" id="PTHR44167">
    <property type="entry name" value="OVARIAN-SPECIFIC SERINE/THREONINE-PROTEIN KINASE LOK-RELATED"/>
    <property type="match status" value="1"/>
</dbReference>
<dbReference type="InterPro" id="IPR011009">
    <property type="entry name" value="Kinase-like_dom_sf"/>
</dbReference>
<name>A0AAD3H3M3_9STRA</name>
<dbReference type="GO" id="GO:0005737">
    <property type="term" value="C:cytoplasm"/>
    <property type="evidence" value="ECO:0007669"/>
    <property type="project" value="TreeGrafter"/>
</dbReference>
<dbReference type="Proteomes" id="UP001054902">
    <property type="component" value="Unassembled WGS sequence"/>
</dbReference>
<reference evidence="3 4" key="1">
    <citation type="journal article" date="2021" name="Sci. Rep.">
        <title>The genome of the diatom Chaetoceros tenuissimus carries an ancient integrated fragment of an extant virus.</title>
        <authorList>
            <person name="Hongo Y."/>
            <person name="Kimura K."/>
            <person name="Takaki Y."/>
            <person name="Yoshida Y."/>
            <person name="Baba S."/>
            <person name="Kobayashi G."/>
            <person name="Nagasaki K."/>
            <person name="Hano T."/>
            <person name="Tomaru Y."/>
        </authorList>
    </citation>
    <scope>NUCLEOTIDE SEQUENCE [LARGE SCALE GENOMIC DNA]</scope>
    <source>
        <strain evidence="3 4">NIES-3715</strain>
    </source>
</reference>
<proteinExistence type="predicted"/>
<evidence type="ECO:0000259" key="2">
    <source>
        <dbReference type="PROSITE" id="PS50011"/>
    </source>
</evidence>
<evidence type="ECO:0000256" key="1">
    <source>
        <dbReference type="SAM" id="MobiDB-lite"/>
    </source>
</evidence>
<dbReference type="GO" id="GO:0005634">
    <property type="term" value="C:nucleus"/>
    <property type="evidence" value="ECO:0007669"/>
    <property type="project" value="TreeGrafter"/>
</dbReference>
<dbReference type="GO" id="GO:0005524">
    <property type="term" value="F:ATP binding"/>
    <property type="evidence" value="ECO:0007669"/>
    <property type="project" value="InterPro"/>
</dbReference>
<dbReference type="InterPro" id="IPR000719">
    <property type="entry name" value="Prot_kinase_dom"/>
</dbReference>
<feature type="region of interest" description="Disordered" evidence="1">
    <location>
        <begin position="1"/>
        <end position="34"/>
    </location>
</feature>
<organism evidence="3 4">
    <name type="scientific">Chaetoceros tenuissimus</name>
    <dbReference type="NCBI Taxonomy" id="426638"/>
    <lineage>
        <taxon>Eukaryota</taxon>
        <taxon>Sar</taxon>
        <taxon>Stramenopiles</taxon>
        <taxon>Ochrophyta</taxon>
        <taxon>Bacillariophyta</taxon>
        <taxon>Coscinodiscophyceae</taxon>
        <taxon>Chaetocerotophycidae</taxon>
        <taxon>Chaetocerotales</taxon>
        <taxon>Chaetocerotaceae</taxon>
        <taxon>Chaetoceros</taxon>
    </lineage>
</organism>
<dbReference type="Gene3D" id="1.10.510.10">
    <property type="entry name" value="Transferase(Phosphotransferase) domain 1"/>
    <property type="match status" value="1"/>
</dbReference>
<dbReference type="PANTHER" id="PTHR44167:SF18">
    <property type="entry name" value="PROTEIN KINASE DOMAIN-CONTAINING PROTEIN"/>
    <property type="match status" value="1"/>
</dbReference>